<evidence type="ECO:0000313" key="4">
    <source>
        <dbReference type="Proteomes" id="UP000824035"/>
    </source>
</evidence>
<dbReference type="Proteomes" id="UP000824035">
    <property type="component" value="Unassembled WGS sequence"/>
</dbReference>
<dbReference type="GO" id="GO:0007059">
    <property type="term" value="P:chromosome segregation"/>
    <property type="evidence" value="ECO:0007669"/>
    <property type="project" value="UniProtKB-KW"/>
</dbReference>
<dbReference type="PANTHER" id="PTHR33969:SF2">
    <property type="entry name" value="SEGREGATION AND CONDENSATION PROTEIN A"/>
    <property type="match status" value="1"/>
</dbReference>
<protein>
    <recommendedName>
        <fullName evidence="2">Segregation and condensation protein A</fullName>
    </recommendedName>
</protein>
<dbReference type="Pfam" id="PF02616">
    <property type="entry name" value="SMC_ScpA"/>
    <property type="match status" value="1"/>
</dbReference>
<organism evidence="3 4">
    <name type="scientific">Candidatus Allofournierella merdipullorum</name>
    <dbReference type="NCBI Taxonomy" id="2838595"/>
    <lineage>
        <taxon>Bacteria</taxon>
        <taxon>Bacillati</taxon>
        <taxon>Bacillota</taxon>
        <taxon>Clostridia</taxon>
        <taxon>Eubacteriales</taxon>
        <taxon>Oscillospiraceae</taxon>
        <taxon>Allofournierella</taxon>
    </lineage>
</organism>
<dbReference type="EMBL" id="DXBV01000004">
    <property type="protein sequence ID" value="HIZ29632.1"/>
    <property type="molecule type" value="Genomic_DNA"/>
</dbReference>
<evidence type="ECO:0000256" key="1">
    <source>
        <dbReference type="ARBA" id="ARBA00022829"/>
    </source>
</evidence>
<dbReference type="InterPro" id="IPR003768">
    <property type="entry name" value="ScpA"/>
</dbReference>
<evidence type="ECO:0000256" key="2">
    <source>
        <dbReference type="ARBA" id="ARBA00044777"/>
    </source>
</evidence>
<proteinExistence type="predicted"/>
<evidence type="ECO:0000313" key="3">
    <source>
        <dbReference type="EMBL" id="HIZ29632.1"/>
    </source>
</evidence>
<dbReference type="Gene3D" id="6.10.250.2410">
    <property type="match status" value="1"/>
</dbReference>
<dbReference type="PANTHER" id="PTHR33969">
    <property type="entry name" value="SEGREGATION AND CONDENSATION PROTEIN A"/>
    <property type="match status" value="1"/>
</dbReference>
<reference evidence="3" key="2">
    <citation type="submission" date="2021-04" db="EMBL/GenBank/DDBJ databases">
        <authorList>
            <person name="Gilroy R."/>
        </authorList>
    </citation>
    <scope>NUCLEOTIDE SEQUENCE</scope>
    <source>
        <strain evidence="3">ChiGjej4B4-18154</strain>
    </source>
</reference>
<dbReference type="RefSeq" id="WP_394967634.1">
    <property type="nucleotide sequence ID" value="NZ_CALXHM010000009.1"/>
</dbReference>
<reference evidence="3" key="1">
    <citation type="journal article" date="2021" name="PeerJ">
        <title>Extensive microbial diversity within the chicken gut microbiome revealed by metagenomics and culture.</title>
        <authorList>
            <person name="Gilroy R."/>
            <person name="Ravi A."/>
            <person name="Getino M."/>
            <person name="Pursley I."/>
            <person name="Horton D.L."/>
            <person name="Alikhan N.F."/>
            <person name="Baker D."/>
            <person name="Gharbi K."/>
            <person name="Hall N."/>
            <person name="Watson M."/>
            <person name="Adriaenssens E.M."/>
            <person name="Foster-Nyarko E."/>
            <person name="Jarju S."/>
            <person name="Secka A."/>
            <person name="Antonio M."/>
            <person name="Oren A."/>
            <person name="Chaudhuri R.R."/>
            <person name="La Ragione R."/>
            <person name="Hildebrand F."/>
            <person name="Pallen M.J."/>
        </authorList>
    </citation>
    <scope>NUCLEOTIDE SEQUENCE</scope>
    <source>
        <strain evidence="3">ChiGjej4B4-18154</strain>
    </source>
</reference>
<keyword evidence="1" id="KW-0159">Chromosome partition</keyword>
<name>A0A9D2IYJ5_9FIRM</name>
<accession>A0A9D2IYJ5</accession>
<sequence length="238" mass="26847">MESLTFKLEEFEGPLDLLLYLVGKNKMDLHEIAILDLIDQYTAVINTLTDHRLDVASEFIEMAARLVQMKSYLLLPRSEEAERLKQELTGQLIEYSACKKIAARMGAMAAATFTAVRQPMEVELDNTYQLRHDASLLQQAWFGLMGRSRRKTAPSAERFEPLVTAPFVSVASRVVHVLRGLVTGRVRQLRNLFSPSGSRSETVATFLAVLELVRAGRITIDDNETLAVRRGKTTHREE</sequence>
<comment type="caution">
    <text evidence="3">The sequence shown here is derived from an EMBL/GenBank/DDBJ whole genome shotgun (WGS) entry which is preliminary data.</text>
</comment>
<dbReference type="AlphaFoldDB" id="A0A9D2IYJ5"/>
<gene>
    <name evidence="3" type="ORF">H9813_00150</name>
</gene>